<dbReference type="GO" id="GO:0006048">
    <property type="term" value="P:UDP-N-acetylglucosamine biosynthetic process"/>
    <property type="evidence" value="ECO:0007669"/>
    <property type="project" value="TreeGrafter"/>
</dbReference>
<feature type="domain" description="Alpha-D-phosphohexomutase alpha/beta/alpha" evidence="10">
    <location>
        <begin position="284"/>
        <end position="389"/>
    </location>
</feature>
<dbReference type="Pfam" id="PF02879">
    <property type="entry name" value="PGM_PMM_II"/>
    <property type="match status" value="1"/>
</dbReference>
<protein>
    <recommendedName>
        <fullName evidence="6">Phosphoglucosamine mutase</fullName>
        <ecNumber evidence="6">5.4.2.10</ecNumber>
    </recommendedName>
</protein>
<feature type="modified residue" description="Phosphoserine" evidence="6">
    <location>
        <position position="128"/>
    </location>
</feature>
<evidence type="ECO:0000256" key="3">
    <source>
        <dbReference type="ARBA" id="ARBA00022723"/>
    </source>
</evidence>
<comment type="function">
    <text evidence="6">Catalyzes the conversion of glucosamine-6-phosphate to glucosamine-1-phosphate.</text>
</comment>
<dbReference type="InterPro" id="IPR050060">
    <property type="entry name" value="Phosphoglucosamine_mutase"/>
</dbReference>
<evidence type="ECO:0000259" key="7">
    <source>
        <dbReference type="Pfam" id="PF00408"/>
    </source>
</evidence>
<dbReference type="AlphaFoldDB" id="A0A2T5I2A8"/>
<keyword evidence="5 6" id="KW-0413">Isomerase</keyword>
<comment type="caution">
    <text evidence="11">The sequence shown here is derived from an EMBL/GenBank/DDBJ whole genome shotgun (WGS) entry which is preliminary data.</text>
</comment>
<dbReference type="PANTHER" id="PTHR42946:SF1">
    <property type="entry name" value="PHOSPHOGLUCOMUTASE (ALPHA-D-GLUCOSE-1,6-BISPHOSPHATE-DEPENDENT)"/>
    <property type="match status" value="1"/>
</dbReference>
<evidence type="ECO:0000313" key="11">
    <source>
        <dbReference type="EMBL" id="PTQ77950.1"/>
    </source>
</evidence>
<dbReference type="Pfam" id="PF00408">
    <property type="entry name" value="PGM_PMM_IV"/>
    <property type="match status" value="1"/>
</dbReference>
<dbReference type="GO" id="GO:0005975">
    <property type="term" value="P:carbohydrate metabolic process"/>
    <property type="evidence" value="ECO:0007669"/>
    <property type="project" value="InterPro"/>
</dbReference>
<reference evidence="11 12" key="1">
    <citation type="submission" date="2018-04" db="EMBL/GenBank/DDBJ databases">
        <title>Active sludge and wastewater microbial communities from Klosterneuburg, Austria.</title>
        <authorList>
            <person name="Wagner M."/>
        </authorList>
    </citation>
    <scope>NUCLEOTIDE SEQUENCE [LARGE SCALE GENOMIC DNA]</scope>
    <source>
        <strain evidence="11 12">Nm49</strain>
    </source>
</reference>
<keyword evidence="2 6" id="KW-0597">Phosphoprotein</keyword>
<dbReference type="GO" id="GO:0008966">
    <property type="term" value="F:phosphoglucosamine mutase activity"/>
    <property type="evidence" value="ECO:0007669"/>
    <property type="project" value="UniProtKB-UniRule"/>
</dbReference>
<dbReference type="NCBIfam" id="TIGR01455">
    <property type="entry name" value="glmM"/>
    <property type="match status" value="1"/>
</dbReference>
<dbReference type="Gene3D" id="3.30.310.50">
    <property type="entry name" value="Alpha-D-phosphohexomutase, C-terminal domain"/>
    <property type="match status" value="1"/>
</dbReference>
<dbReference type="Gene3D" id="3.40.120.10">
    <property type="entry name" value="Alpha-D-Glucose-1,6-Bisphosphate, subunit A, domain 3"/>
    <property type="match status" value="3"/>
</dbReference>
<dbReference type="GO" id="GO:0005829">
    <property type="term" value="C:cytosol"/>
    <property type="evidence" value="ECO:0007669"/>
    <property type="project" value="TreeGrafter"/>
</dbReference>
<dbReference type="FunFam" id="3.40.120.10:FF:000001">
    <property type="entry name" value="Phosphoglucosamine mutase"/>
    <property type="match status" value="1"/>
</dbReference>
<dbReference type="HAMAP" id="MF_01554_B">
    <property type="entry name" value="GlmM_B"/>
    <property type="match status" value="1"/>
</dbReference>
<dbReference type="GO" id="GO:0004615">
    <property type="term" value="F:phosphomannomutase activity"/>
    <property type="evidence" value="ECO:0007669"/>
    <property type="project" value="TreeGrafter"/>
</dbReference>
<dbReference type="FunFam" id="3.30.310.50:FF:000001">
    <property type="entry name" value="Phosphoglucosamine mutase"/>
    <property type="match status" value="1"/>
</dbReference>
<dbReference type="Pfam" id="PF02880">
    <property type="entry name" value="PGM_PMM_III"/>
    <property type="match status" value="1"/>
</dbReference>
<evidence type="ECO:0000313" key="12">
    <source>
        <dbReference type="Proteomes" id="UP000244128"/>
    </source>
</evidence>
<dbReference type="InterPro" id="IPR036900">
    <property type="entry name" value="A-D-PHexomutase_C_sf"/>
</dbReference>
<comment type="catalytic activity">
    <reaction evidence="6">
        <text>alpha-D-glucosamine 1-phosphate = D-glucosamine 6-phosphate</text>
        <dbReference type="Rhea" id="RHEA:23424"/>
        <dbReference type="ChEBI" id="CHEBI:58516"/>
        <dbReference type="ChEBI" id="CHEBI:58725"/>
        <dbReference type="EC" id="5.4.2.10"/>
    </reaction>
</comment>
<dbReference type="GO" id="GO:0009252">
    <property type="term" value="P:peptidoglycan biosynthetic process"/>
    <property type="evidence" value="ECO:0007669"/>
    <property type="project" value="UniProtKB-ARBA"/>
</dbReference>
<proteinExistence type="inferred from homology"/>
<dbReference type="SUPFAM" id="SSF55957">
    <property type="entry name" value="Phosphoglucomutase, C-terminal domain"/>
    <property type="match status" value="1"/>
</dbReference>
<dbReference type="CDD" id="cd05802">
    <property type="entry name" value="GlmM"/>
    <property type="match status" value="1"/>
</dbReference>
<dbReference type="EMBL" id="QAOI01000005">
    <property type="protein sequence ID" value="PTQ77950.1"/>
    <property type="molecule type" value="Genomic_DNA"/>
</dbReference>
<evidence type="ECO:0000256" key="2">
    <source>
        <dbReference type="ARBA" id="ARBA00022553"/>
    </source>
</evidence>
<evidence type="ECO:0000256" key="1">
    <source>
        <dbReference type="ARBA" id="ARBA00010231"/>
    </source>
</evidence>
<dbReference type="InterPro" id="IPR005844">
    <property type="entry name" value="A-D-PHexomutase_a/b/a-I"/>
</dbReference>
<dbReference type="PANTHER" id="PTHR42946">
    <property type="entry name" value="PHOSPHOHEXOSE MUTASE"/>
    <property type="match status" value="1"/>
</dbReference>
<comment type="similarity">
    <text evidence="1 6">Belongs to the phosphohexose mutase family.</text>
</comment>
<dbReference type="PRINTS" id="PR00509">
    <property type="entry name" value="PGMPMM"/>
</dbReference>
<sequence>MCCPGNQLNRVESQLTTPLKLTKKYFGTDGIRGRVGKEPITPDFILHLGYSAGKVLAAADWHLMQGKRPTVLIGKDTRVSGYMLESALEAGLCAAGVDVILSGPMPTPAIAYLIRALRLQAGIVISASHNLFEDNGVKFFSAEGRKLPDEIEHKIESGIHAPIETKPSAQLGKVQRIDDAAGRYIEFCKSTFPYHLDLRGLRIVVDCAHGAAYHIAGHVMHELGADVVTIGVQPNGLNINLECGATHCATLQKAVKQHHADLGIALDGDGDRLMMVDKNGRIYDGDQLIYIIAKHRQQNKMLTGGVAGTLMTNLAIEAQFKKMNIPFLRANVGDRYVLEALQEKGWQLGGENSGHIICMDKHTTGDGIISALQVLYALRDTNKTLAEFMRGVSLYPQRLINVKTPKPFNFSANKAIQAVREEAETDLNDKGRVLIRASGTEPLIRVMVEGESKHKINHWAERIAATIQTASNS</sequence>
<dbReference type="InterPro" id="IPR006352">
    <property type="entry name" value="GlmM_bact"/>
</dbReference>
<dbReference type="InterPro" id="IPR005846">
    <property type="entry name" value="A-D-PHexomutase_a/b/a-III"/>
</dbReference>
<dbReference type="GO" id="GO:0000287">
    <property type="term" value="F:magnesium ion binding"/>
    <property type="evidence" value="ECO:0007669"/>
    <property type="project" value="UniProtKB-UniRule"/>
</dbReference>
<dbReference type="Pfam" id="PF02878">
    <property type="entry name" value="PGM_PMM_I"/>
    <property type="match status" value="1"/>
</dbReference>
<accession>A0A2T5I2A8</accession>
<feature type="binding site" evidence="6">
    <location>
        <position position="269"/>
    </location>
    <ligand>
        <name>Mg(2+)</name>
        <dbReference type="ChEBI" id="CHEBI:18420"/>
    </ligand>
</feature>
<feature type="active site" description="Phosphoserine intermediate" evidence="6">
    <location>
        <position position="128"/>
    </location>
</feature>
<feature type="domain" description="Alpha-D-phosphohexomutase alpha/beta/alpha" evidence="8">
    <location>
        <begin position="24"/>
        <end position="161"/>
    </location>
</feature>
<dbReference type="InterPro" id="IPR016055">
    <property type="entry name" value="A-D-PHexomutase_a/b/a-I/II/III"/>
</dbReference>
<dbReference type="InterPro" id="IPR005843">
    <property type="entry name" value="A-D-PHexomutase_C"/>
</dbReference>
<comment type="cofactor">
    <cofactor evidence="6">
        <name>Mg(2+)</name>
        <dbReference type="ChEBI" id="CHEBI:18420"/>
    </cofactor>
    <text evidence="6">Binds 1 Mg(2+) ion per subunit.</text>
</comment>
<dbReference type="EC" id="5.4.2.10" evidence="6"/>
<evidence type="ECO:0000259" key="9">
    <source>
        <dbReference type="Pfam" id="PF02879"/>
    </source>
</evidence>
<evidence type="ECO:0000256" key="6">
    <source>
        <dbReference type="HAMAP-Rule" id="MF_01554"/>
    </source>
</evidence>
<dbReference type="InterPro" id="IPR005841">
    <property type="entry name" value="Alpha-D-phosphohexomutase_SF"/>
</dbReference>
<feature type="binding site" evidence="6">
    <location>
        <position position="271"/>
    </location>
    <ligand>
        <name>Mg(2+)</name>
        <dbReference type="ChEBI" id="CHEBI:18420"/>
    </ligand>
</feature>
<keyword evidence="3 6" id="KW-0479">Metal-binding</keyword>
<gene>
    <name evidence="6" type="primary">glmM</name>
    <name evidence="11" type="ORF">C8R26_105127</name>
</gene>
<evidence type="ECO:0000259" key="8">
    <source>
        <dbReference type="Pfam" id="PF02878"/>
    </source>
</evidence>
<dbReference type="FunFam" id="3.40.120.10:FF:000003">
    <property type="entry name" value="Phosphoglucosamine mutase"/>
    <property type="match status" value="1"/>
</dbReference>
<organism evidence="11 12">
    <name type="scientific">Nitrosomonas oligotropha</name>
    <dbReference type="NCBI Taxonomy" id="42354"/>
    <lineage>
        <taxon>Bacteria</taxon>
        <taxon>Pseudomonadati</taxon>
        <taxon>Pseudomonadota</taxon>
        <taxon>Betaproteobacteria</taxon>
        <taxon>Nitrosomonadales</taxon>
        <taxon>Nitrosomonadaceae</taxon>
        <taxon>Nitrosomonas</taxon>
    </lineage>
</organism>
<dbReference type="InterPro" id="IPR005845">
    <property type="entry name" value="A-D-PHexomutase_a/b/a-II"/>
</dbReference>
<feature type="binding site" evidence="6">
    <location>
        <position position="267"/>
    </location>
    <ligand>
        <name>Mg(2+)</name>
        <dbReference type="ChEBI" id="CHEBI:18420"/>
    </ligand>
</feature>
<comment type="PTM">
    <text evidence="6">Activated by phosphorylation.</text>
</comment>
<evidence type="ECO:0000259" key="10">
    <source>
        <dbReference type="Pfam" id="PF02880"/>
    </source>
</evidence>
<dbReference type="NCBIfam" id="NF008139">
    <property type="entry name" value="PRK10887.1"/>
    <property type="match status" value="1"/>
</dbReference>
<feature type="domain" description="Alpha-D-phosphohexomutase alpha/beta/alpha" evidence="9">
    <location>
        <begin position="183"/>
        <end position="280"/>
    </location>
</feature>
<evidence type="ECO:0000256" key="5">
    <source>
        <dbReference type="ARBA" id="ARBA00023235"/>
    </source>
</evidence>
<dbReference type="SUPFAM" id="SSF53738">
    <property type="entry name" value="Phosphoglucomutase, first 3 domains"/>
    <property type="match status" value="3"/>
</dbReference>
<keyword evidence="4 6" id="KW-0460">Magnesium</keyword>
<feature type="domain" description="Alpha-D-phosphohexomutase C-terminal" evidence="7">
    <location>
        <begin position="399"/>
        <end position="465"/>
    </location>
</feature>
<evidence type="ECO:0000256" key="4">
    <source>
        <dbReference type="ARBA" id="ARBA00022842"/>
    </source>
</evidence>
<feature type="binding site" description="via phosphate group" evidence="6">
    <location>
        <position position="128"/>
    </location>
    <ligand>
        <name>Mg(2+)</name>
        <dbReference type="ChEBI" id="CHEBI:18420"/>
    </ligand>
</feature>
<dbReference type="Proteomes" id="UP000244128">
    <property type="component" value="Unassembled WGS sequence"/>
</dbReference>
<name>A0A2T5I2A8_9PROT</name>